<evidence type="ECO:0000313" key="2">
    <source>
        <dbReference type="EMBL" id="KAK8159282.1"/>
    </source>
</evidence>
<sequence length="301" mass="34539">MKIFRSILSSPRSSSPDPSPSRTRRLTTYQVLGETWLPEMICPASVKKRRGLLTVTGKYRIKHCHPSGGRFSTWWVWLQSLRVDRSMLHARLHQEKSAPPSPMDVRESPFIHYMHFRPEGALKHPYNPRSGIKRMELIWRLYKRTLRPHLTTVVIHLKEILDQSQGLPWQIHFGEFDIGTNNSQSGLQEKSPRLSYQGCRRLPHDCWTLEDIHRTFQIAKQHPGCYIAPDKTAPQLVSLRTILLQELTAFQRQSDGLLVPNAATGRQIRSDVGFDATVRQKGTETNIPEMAARTITSSAYA</sequence>
<reference evidence="2 3" key="1">
    <citation type="journal article" date="2022" name="G3 (Bethesda)">
        <title>Enemy or ally: a genomic approach to elucidate the lifestyle of Phyllosticta citrichinaensis.</title>
        <authorList>
            <person name="Buijs V.A."/>
            <person name="Groenewald J.Z."/>
            <person name="Haridas S."/>
            <person name="LaButti K.M."/>
            <person name="Lipzen A."/>
            <person name="Martin F.M."/>
            <person name="Barry K."/>
            <person name="Grigoriev I.V."/>
            <person name="Crous P.W."/>
            <person name="Seidl M.F."/>
        </authorList>
    </citation>
    <scope>NUCLEOTIDE SEQUENCE [LARGE SCALE GENOMIC DNA]</scope>
    <source>
        <strain evidence="2 3">CBS 129764</strain>
    </source>
</reference>
<gene>
    <name evidence="2" type="ORF">IWX90DRAFT_295718</name>
</gene>
<comment type="caution">
    <text evidence="2">The sequence shown here is derived from an EMBL/GenBank/DDBJ whole genome shotgun (WGS) entry which is preliminary data.</text>
</comment>
<organism evidence="2 3">
    <name type="scientific">Phyllosticta citrichinensis</name>
    <dbReference type="NCBI Taxonomy" id="1130410"/>
    <lineage>
        <taxon>Eukaryota</taxon>
        <taxon>Fungi</taxon>
        <taxon>Dikarya</taxon>
        <taxon>Ascomycota</taxon>
        <taxon>Pezizomycotina</taxon>
        <taxon>Dothideomycetes</taxon>
        <taxon>Dothideomycetes incertae sedis</taxon>
        <taxon>Botryosphaeriales</taxon>
        <taxon>Phyllostictaceae</taxon>
        <taxon>Phyllosticta</taxon>
    </lineage>
</organism>
<evidence type="ECO:0000313" key="3">
    <source>
        <dbReference type="Proteomes" id="UP001456524"/>
    </source>
</evidence>
<protein>
    <submittedName>
        <fullName evidence="2">Uncharacterized protein</fullName>
    </submittedName>
</protein>
<dbReference type="EMBL" id="JBBWUH010000008">
    <property type="protein sequence ID" value="KAK8159282.1"/>
    <property type="molecule type" value="Genomic_DNA"/>
</dbReference>
<accession>A0ABR1XKD1</accession>
<dbReference type="Proteomes" id="UP001456524">
    <property type="component" value="Unassembled WGS sequence"/>
</dbReference>
<feature type="compositionally biased region" description="Low complexity" evidence="1">
    <location>
        <begin position="1"/>
        <end position="16"/>
    </location>
</feature>
<name>A0ABR1XKD1_9PEZI</name>
<evidence type="ECO:0000256" key="1">
    <source>
        <dbReference type="SAM" id="MobiDB-lite"/>
    </source>
</evidence>
<keyword evidence="3" id="KW-1185">Reference proteome</keyword>
<feature type="region of interest" description="Disordered" evidence="1">
    <location>
        <begin position="1"/>
        <end position="24"/>
    </location>
</feature>
<proteinExistence type="predicted"/>